<feature type="transmembrane region" description="Helical" evidence="2">
    <location>
        <begin position="381"/>
        <end position="404"/>
    </location>
</feature>
<reference evidence="4" key="1">
    <citation type="journal article" date="2006" name="PLoS Biol.">
        <title>Macronuclear genome sequence of the ciliate Tetrahymena thermophila, a model eukaryote.</title>
        <authorList>
            <person name="Eisen J.A."/>
            <person name="Coyne R.S."/>
            <person name="Wu M."/>
            <person name="Wu D."/>
            <person name="Thiagarajan M."/>
            <person name="Wortman J.R."/>
            <person name="Badger J.H."/>
            <person name="Ren Q."/>
            <person name="Amedeo P."/>
            <person name="Jones K.M."/>
            <person name="Tallon L.J."/>
            <person name="Delcher A.L."/>
            <person name="Salzberg S.L."/>
            <person name="Silva J.C."/>
            <person name="Haas B.J."/>
            <person name="Majoros W.H."/>
            <person name="Farzad M."/>
            <person name="Carlton J.M."/>
            <person name="Smith R.K. Jr."/>
            <person name="Garg J."/>
            <person name="Pearlman R.E."/>
            <person name="Karrer K.M."/>
            <person name="Sun L."/>
            <person name="Manning G."/>
            <person name="Elde N.C."/>
            <person name="Turkewitz A.P."/>
            <person name="Asai D.J."/>
            <person name="Wilkes D.E."/>
            <person name="Wang Y."/>
            <person name="Cai H."/>
            <person name="Collins K."/>
            <person name="Stewart B.A."/>
            <person name="Lee S.R."/>
            <person name="Wilamowska K."/>
            <person name="Weinberg Z."/>
            <person name="Ruzzo W.L."/>
            <person name="Wloga D."/>
            <person name="Gaertig J."/>
            <person name="Frankel J."/>
            <person name="Tsao C.-C."/>
            <person name="Gorovsky M.A."/>
            <person name="Keeling P.J."/>
            <person name="Waller R.F."/>
            <person name="Patron N.J."/>
            <person name="Cherry J.M."/>
            <person name="Stover N.A."/>
            <person name="Krieger C.J."/>
            <person name="del Toro C."/>
            <person name="Ryder H.F."/>
            <person name="Williamson S.C."/>
            <person name="Barbeau R.A."/>
            <person name="Hamilton E.P."/>
            <person name="Orias E."/>
        </authorList>
    </citation>
    <scope>NUCLEOTIDE SEQUENCE [LARGE SCALE GENOMIC DNA]</scope>
    <source>
        <strain evidence="4">SB210</strain>
    </source>
</reference>
<organism evidence="3 4">
    <name type="scientific">Tetrahymena thermophila (strain SB210)</name>
    <dbReference type="NCBI Taxonomy" id="312017"/>
    <lineage>
        <taxon>Eukaryota</taxon>
        <taxon>Sar</taxon>
        <taxon>Alveolata</taxon>
        <taxon>Ciliophora</taxon>
        <taxon>Intramacronucleata</taxon>
        <taxon>Oligohymenophorea</taxon>
        <taxon>Hymenostomatida</taxon>
        <taxon>Tetrahymenina</taxon>
        <taxon>Tetrahymenidae</taxon>
        <taxon>Tetrahymena</taxon>
    </lineage>
</organism>
<feature type="transmembrane region" description="Helical" evidence="2">
    <location>
        <begin position="483"/>
        <end position="503"/>
    </location>
</feature>
<name>Q22RD3_TETTS</name>
<dbReference type="RefSeq" id="XP_001008434.1">
    <property type="nucleotide sequence ID" value="XM_001008434.1"/>
</dbReference>
<dbReference type="GeneID" id="7826884"/>
<dbReference type="KEGG" id="tet:TTHERM_00016550"/>
<feature type="region of interest" description="Disordered" evidence="1">
    <location>
        <begin position="1"/>
        <end position="42"/>
    </location>
</feature>
<keyword evidence="2" id="KW-1133">Transmembrane helix</keyword>
<feature type="compositionally biased region" description="Polar residues" evidence="1">
    <location>
        <begin position="1"/>
        <end position="20"/>
    </location>
</feature>
<dbReference type="HOGENOM" id="CLU_527367_0_0_1"/>
<sequence>MGSSTTKNKVVNLQQDQSVELNPMCQEQDLEKSNQEKQTPKKSGTSLCLKRLVTVIVSVALLIEPIYSTYISYKAYNNFNNLSDQIKTEVTDRYTQLMILDISVSSSCNAEWDTLFLWMFQGANIRCDCRGKLGDNITLDFCSPDQEAAGCIQFNFINEKVLSLYPSGPKNDNSTQICVKQYVGGPTFSTIKSWSQNCPSGQRLCGGSSIESSVCIDSSQLCPINSIVVQPTNPDPTIYLEQQQYNSTHNIYYSRTSNNLPINYYKVTSGEGPCYNITQENTYQGRVDPFNFKVQRSPCEVDPRWQRVAEVGEYSYFVASGIDPPTYFKEVWSFYQISDIYRYGFYVSHYPDWKFNNRNLISQVTDFVNNRDSIMTYQTTLLYLNVANLVLNGLFAFYLTYILIKKMSEEEQDKLVQWKDYYNNLIKIGQLAVCIFQVLSIEDYLQTFKQCTVNLVSDERTNKILLSVYTYMDTQVYEADKKLIISTAAGFAVAILGFLFNLYQKRKKQKEEEQQQE</sequence>
<evidence type="ECO:0000313" key="4">
    <source>
        <dbReference type="Proteomes" id="UP000009168"/>
    </source>
</evidence>
<dbReference type="InParanoid" id="Q22RD3"/>
<keyword evidence="2 3" id="KW-0812">Transmembrane</keyword>
<dbReference type="Proteomes" id="UP000009168">
    <property type="component" value="Unassembled WGS sequence"/>
</dbReference>
<evidence type="ECO:0000256" key="1">
    <source>
        <dbReference type="SAM" id="MobiDB-lite"/>
    </source>
</evidence>
<evidence type="ECO:0000313" key="3">
    <source>
        <dbReference type="EMBL" id="EAR88189.1"/>
    </source>
</evidence>
<feature type="compositionally biased region" description="Basic and acidic residues" evidence="1">
    <location>
        <begin position="29"/>
        <end position="39"/>
    </location>
</feature>
<proteinExistence type="predicted"/>
<gene>
    <name evidence="3" type="ORF">TTHERM_00016550</name>
</gene>
<protein>
    <submittedName>
        <fullName evidence="3">Transmembrane protein, putative</fullName>
    </submittedName>
</protein>
<accession>Q22RD3</accession>
<keyword evidence="2" id="KW-0472">Membrane</keyword>
<evidence type="ECO:0000256" key="2">
    <source>
        <dbReference type="SAM" id="Phobius"/>
    </source>
</evidence>
<keyword evidence="4" id="KW-1185">Reference proteome</keyword>
<dbReference type="EMBL" id="GG662845">
    <property type="protein sequence ID" value="EAR88189.1"/>
    <property type="molecule type" value="Genomic_DNA"/>
</dbReference>
<dbReference type="AlphaFoldDB" id="Q22RD3"/>